<protein>
    <recommendedName>
        <fullName evidence="1">HTH-type transcriptional regulator Rgg C-terminal domain-containing protein</fullName>
    </recommendedName>
</protein>
<dbReference type="Proteomes" id="UP001152598">
    <property type="component" value="Unassembled WGS sequence"/>
</dbReference>
<dbReference type="AlphaFoldDB" id="A0AAP4DV42"/>
<dbReference type="EMBL" id="JAOWLV010000016">
    <property type="protein sequence ID" value="MDG4977613.1"/>
    <property type="molecule type" value="Genomic_DNA"/>
</dbReference>
<reference evidence="2" key="2">
    <citation type="journal article" date="2023" name="Food Microbiol.">
        <title>Evaluation of the fermentation potential of lactic acid bacteria isolated from herbs, fruits and vegetables as starter cultures in nut-based milk alternatives.</title>
        <authorList>
            <person name="Huang W."/>
            <person name="Dong A."/>
            <person name="Pham H.T."/>
            <person name="Zhou C."/>
            <person name="Huo Z."/>
            <person name="Watjen A.P."/>
            <person name="Prakash S."/>
            <person name="Bang-Berthelsen C.H."/>
            <person name="Turner M.S."/>
        </authorList>
    </citation>
    <scope>NUCLEOTIDE SEQUENCE</scope>
    <source>
        <strain evidence="2">54</strain>
    </source>
</reference>
<dbReference type="RefSeq" id="WP_278201287.1">
    <property type="nucleotide sequence ID" value="NZ_JAOWLT010000011.1"/>
</dbReference>
<evidence type="ECO:0000259" key="1">
    <source>
        <dbReference type="Pfam" id="PF21259"/>
    </source>
</evidence>
<dbReference type="Pfam" id="PF21259">
    <property type="entry name" value="Rgg_C"/>
    <property type="match status" value="1"/>
</dbReference>
<sequence>MLALEMIHLEILAIFSLHFTLKQAGKETLQHNQLECAELHQNNVKLQKLYKEAVEIPNFFLALIVKSKITRLTKIDTQRIVEYLQYIKYWGYFELSLLQAVLSTMSQDDIEKIFSRFEARIDSYRGVFKYTRKIYQISYQVNMIRTAKGAKEFAEKIFKKTASAGFTDFDFFILSFRNLVIGFMKYRFENVEQGLIEITDALSIIKILGGDKIYTYYQSQIDFYISQSDKNIL</sequence>
<feature type="domain" description="HTH-type transcriptional regulator Rgg C-terminal" evidence="1">
    <location>
        <begin position="45"/>
        <end position="218"/>
    </location>
</feature>
<reference evidence="2" key="1">
    <citation type="submission" date="2022-10" db="EMBL/GenBank/DDBJ databases">
        <authorList>
            <person name="Turner M.S."/>
            <person name="Huang W."/>
        </authorList>
    </citation>
    <scope>NUCLEOTIDE SEQUENCE</scope>
    <source>
        <strain evidence="2">54</strain>
    </source>
</reference>
<proteinExistence type="predicted"/>
<comment type="caution">
    <text evidence="2">The sequence shown here is derived from an EMBL/GenBank/DDBJ whole genome shotgun (WGS) entry which is preliminary data.</text>
</comment>
<dbReference type="NCBIfam" id="TIGR01716">
    <property type="entry name" value="RGG_Cterm"/>
    <property type="match status" value="1"/>
</dbReference>
<evidence type="ECO:0000313" key="3">
    <source>
        <dbReference type="Proteomes" id="UP001152598"/>
    </source>
</evidence>
<organism evidence="2 3">
    <name type="scientific">Lactococcus lactis</name>
    <dbReference type="NCBI Taxonomy" id="1358"/>
    <lineage>
        <taxon>Bacteria</taxon>
        <taxon>Bacillati</taxon>
        <taxon>Bacillota</taxon>
        <taxon>Bacilli</taxon>
        <taxon>Lactobacillales</taxon>
        <taxon>Streptococcaceae</taxon>
        <taxon>Lactococcus</taxon>
    </lineage>
</organism>
<name>A0AAP4DV42_9LACT</name>
<evidence type="ECO:0000313" key="2">
    <source>
        <dbReference type="EMBL" id="MDG4977613.1"/>
    </source>
</evidence>
<accession>A0AAP4DV42</accession>
<dbReference type="InterPro" id="IPR010057">
    <property type="entry name" value="Transcription_activator_Rgg_C"/>
</dbReference>
<gene>
    <name evidence="2" type="ORF">OGZ50_12830</name>
</gene>